<accession>A0A066Z6A9</accession>
<reference evidence="4 5" key="1">
    <citation type="submission" date="2014-05" db="EMBL/GenBank/DDBJ databases">
        <title>Draft Genome Sequence of Kitasatospora cheerisanensis KCTC 2395.</title>
        <authorList>
            <person name="Nam D.H."/>
        </authorList>
    </citation>
    <scope>NUCLEOTIDE SEQUENCE [LARGE SCALE GENOMIC DNA]</scope>
    <source>
        <strain evidence="4 5">KCTC 2395</strain>
    </source>
</reference>
<gene>
    <name evidence="4" type="ORF">KCH_22820</name>
</gene>
<keyword evidence="5" id="KW-1185">Reference proteome</keyword>
<dbReference type="Pfam" id="PF00291">
    <property type="entry name" value="PALP"/>
    <property type="match status" value="1"/>
</dbReference>
<keyword evidence="2" id="KW-0663">Pyridoxal phosphate</keyword>
<feature type="domain" description="Tryptophan synthase beta chain-like PALP" evidence="3">
    <location>
        <begin position="12"/>
        <end position="278"/>
    </location>
</feature>
<dbReference type="eggNOG" id="COG0031">
    <property type="taxonomic scope" value="Bacteria"/>
</dbReference>
<evidence type="ECO:0000256" key="2">
    <source>
        <dbReference type="ARBA" id="ARBA00022898"/>
    </source>
</evidence>
<organism evidence="4 5">
    <name type="scientific">Kitasatospora cheerisanensis KCTC 2395</name>
    <dbReference type="NCBI Taxonomy" id="1348663"/>
    <lineage>
        <taxon>Bacteria</taxon>
        <taxon>Bacillati</taxon>
        <taxon>Actinomycetota</taxon>
        <taxon>Actinomycetes</taxon>
        <taxon>Kitasatosporales</taxon>
        <taxon>Streptomycetaceae</taxon>
        <taxon>Kitasatospora</taxon>
    </lineage>
</organism>
<proteinExistence type="predicted"/>
<dbReference type="InterPro" id="IPR036052">
    <property type="entry name" value="TrpB-like_PALP_sf"/>
</dbReference>
<dbReference type="PATRIC" id="fig|1348663.4.peg.2211"/>
<comment type="cofactor">
    <cofactor evidence="1">
        <name>pyridoxal 5'-phosphate</name>
        <dbReference type="ChEBI" id="CHEBI:597326"/>
    </cofactor>
</comment>
<dbReference type="Proteomes" id="UP000027178">
    <property type="component" value="Unassembled WGS sequence"/>
</dbReference>
<dbReference type="Gene3D" id="3.40.50.1100">
    <property type="match status" value="2"/>
</dbReference>
<dbReference type="GO" id="GO:1901605">
    <property type="term" value="P:alpha-amino acid metabolic process"/>
    <property type="evidence" value="ECO:0007669"/>
    <property type="project" value="UniProtKB-ARBA"/>
</dbReference>
<dbReference type="InterPro" id="IPR050214">
    <property type="entry name" value="Cys_Synth/Cystath_Beta-Synth"/>
</dbReference>
<dbReference type="EMBL" id="JNBY01000074">
    <property type="protein sequence ID" value="KDN85881.1"/>
    <property type="molecule type" value="Genomic_DNA"/>
</dbReference>
<evidence type="ECO:0000313" key="4">
    <source>
        <dbReference type="EMBL" id="KDN85881.1"/>
    </source>
</evidence>
<evidence type="ECO:0000313" key="5">
    <source>
        <dbReference type="Proteomes" id="UP000027178"/>
    </source>
</evidence>
<name>A0A066Z6A9_9ACTN</name>
<dbReference type="HOGENOM" id="CLU_021018_1_0_11"/>
<dbReference type="InterPro" id="IPR001926">
    <property type="entry name" value="TrpB-like_PALP"/>
</dbReference>
<dbReference type="PANTHER" id="PTHR10314">
    <property type="entry name" value="CYSTATHIONINE BETA-SYNTHASE"/>
    <property type="match status" value="1"/>
</dbReference>
<evidence type="ECO:0000256" key="1">
    <source>
        <dbReference type="ARBA" id="ARBA00001933"/>
    </source>
</evidence>
<comment type="caution">
    <text evidence="4">The sequence shown here is derived from an EMBL/GenBank/DDBJ whole genome shotgun (WGS) entry which is preliminary data.</text>
</comment>
<protein>
    <submittedName>
        <fullName evidence="4">Pyridoxal-5'-phosphate-dependent protein subunit beta</fullName>
    </submittedName>
</protein>
<dbReference type="CDD" id="cd01561">
    <property type="entry name" value="CBS_like"/>
    <property type="match status" value="1"/>
</dbReference>
<evidence type="ECO:0000259" key="3">
    <source>
        <dbReference type="Pfam" id="PF00291"/>
    </source>
</evidence>
<sequence length="351" mass="37127">MLWVGEPFTAPGRGFWAKLEGRNPGGIKDRPALHMVRAARERGELRPGARIVESTSGTLGLGLALAGVTYGHPVTVVTDPAIEPLMTGLLTAHGADVAVVDAPHPVGGWQQARRDRVAELLAAEPGAWCPDQYHNPDNVAAYRPLALELIAQLGRIDALVVSVGTGGHSAGVAGVLREWFPELRVVGVDTVGSTIFGQPALPRLMRGLGSSIHPRNVAYPLFDEVHWVAAPEAVGAARALAVSRWATGGWSVGAVALVARWLAAATAPDTRIAAVFPDGPQRYAGTVFDDGWCRARGLLGHRLPERPDEIAHPGERTVTRWTRCRTVLDPLAGAGPLRSAGDRSGPARAAR</sequence>
<dbReference type="AlphaFoldDB" id="A0A066Z6A9"/>
<dbReference type="SUPFAM" id="SSF53686">
    <property type="entry name" value="Tryptophan synthase beta subunit-like PLP-dependent enzymes"/>
    <property type="match status" value="1"/>
</dbReference>